<dbReference type="OrthoDB" id="444379at2759"/>
<gene>
    <name evidence="2" type="ORF">SteCoe_7124</name>
</gene>
<keyword evidence="3" id="KW-1185">Reference proteome</keyword>
<feature type="coiled-coil region" evidence="1">
    <location>
        <begin position="119"/>
        <end position="419"/>
    </location>
</feature>
<sequence>MRSQLTPERRSNGFKYSSGQGSNLYNSEYRTGEYIDKLFSECTQLKNKLEDTELSNSKITLENKNLIDRLKSSENQIQNLKFELDKTSSTIKGITTENRCTIEDFYNLKQTCISIESKNVILQNEINRIRTELQKVIQQKTILENQLSSTNKEIRDEDRKTILEYQDKLQYLDNELKQNQDKLRLTIKENQSFSETIREKNEEIRARDINRKSLEKEIRELRGVVEKYENAQDEIKKLKDMIEDFSIEVKITKQENEDIKSAIKYKDEDIRQYRNYLEQANKDMESAKKCYEDERAKIDSYSISLRNMSFLEDQNQQMKLQIENFQSHERQILEENDQLRLLLQKSEEKLSLVLRQIESIQNQKLILEAENAKFQKNFSEILSQNNNKNMELTKSETKLQQLSLEIDDLHVKLRKSNDEIYSVKKELKNCQGAFEAEKMFGLRQNDQIVQLKDYINELESYKNEAMDKIENYKINDYDKDMIIRKMHEEMNSLRKQLGVNEKIFGEGVLEKDNVIKVLENTRFELSRRNDEILNLKGSLKICMVEIEEYKKRTGELQESEGNLKRMWRDAEIERSRLEEINRAMKFR</sequence>
<evidence type="ECO:0000256" key="1">
    <source>
        <dbReference type="SAM" id="Coils"/>
    </source>
</evidence>
<name>A0A1R2CND2_9CILI</name>
<comment type="caution">
    <text evidence="2">The sequence shown here is derived from an EMBL/GenBank/DDBJ whole genome shotgun (WGS) entry which is preliminary data.</text>
</comment>
<feature type="coiled-coil region" evidence="1">
    <location>
        <begin position="35"/>
        <end position="90"/>
    </location>
</feature>
<accession>A0A1R2CND2</accession>
<evidence type="ECO:0000313" key="2">
    <source>
        <dbReference type="EMBL" id="OMJ90534.1"/>
    </source>
</evidence>
<dbReference type="EMBL" id="MPUH01000101">
    <property type="protein sequence ID" value="OMJ90534.1"/>
    <property type="molecule type" value="Genomic_DNA"/>
</dbReference>
<dbReference type="Proteomes" id="UP000187209">
    <property type="component" value="Unassembled WGS sequence"/>
</dbReference>
<dbReference type="AlphaFoldDB" id="A0A1R2CND2"/>
<proteinExistence type="predicted"/>
<evidence type="ECO:0000313" key="3">
    <source>
        <dbReference type="Proteomes" id="UP000187209"/>
    </source>
</evidence>
<reference evidence="2 3" key="1">
    <citation type="submission" date="2016-11" db="EMBL/GenBank/DDBJ databases">
        <title>The macronuclear genome of Stentor coeruleus: a giant cell with tiny introns.</title>
        <authorList>
            <person name="Slabodnick M."/>
            <person name="Ruby J.G."/>
            <person name="Reiff S.B."/>
            <person name="Swart E.C."/>
            <person name="Gosai S."/>
            <person name="Prabakaran S."/>
            <person name="Witkowska E."/>
            <person name="Larue G.E."/>
            <person name="Fisher S."/>
            <person name="Freeman R.M."/>
            <person name="Gunawardena J."/>
            <person name="Chu W."/>
            <person name="Stover N.A."/>
            <person name="Gregory B.D."/>
            <person name="Nowacki M."/>
            <person name="Derisi J."/>
            <person name="Roy S.W."/>
            <person name="Marshall W.F."/>
            <person name="Sood P."/>
        </authorList>
    </citation>
    <scope>NUCLEOTIDE SEQUENCE [LARGE SCALE GENOMIC DNA]</scope>
    <source>
        <strain evidence="2">WM001</strain>
    </source>
</reference>
<organism evidence="2 3">
    <name type="scientific">Stentor coeruleus</name>
    <dbReference type="NCBI Taxonomy" id="5963"/>
    <lineage>
        <taxon>Eukaryota</taxon>
        <taxon>Sar</taxon>
        <taxon>Alveolata</taxon>
        <taxon>Ciliophora</taxon>
        <taxon>Postciliodesmatophora</taxon>
        <taxon>Heterotrichea</taxon>
        <taxon>Heterotrichida</taxon>
        <taxon>Stentoridae</taxon>
        <taxon>Stentor</taxon>
    </lineage>
</organism>
<protein>
    <submittedName>
        <fullName evidence="2">Uncharacterized protein</fullName>
    </submittedName>
</protein>
<keyword evidence="1" id="KW-0175">Coiled coil</keyword>
<feature type="coiled-coil region" evidence="1">
    <location>
        <begin position="444"/>
        <end position="475"/>
    </location>
</feature>